<keyword evidence="5" id="KW-1185">Reference proteome</keyword>
<dbReference type="SUPFAM" id="SSF52047">
    <property type="entry name" value="RNI-like"/>
    <property type="match status" value="1"/>
</dbReference>
<evidence type="ECO:0008006" key="6">
    <source>
        <dbReference type="Google" id="ProtNLM"/>
    </source>
</evidence>
<dbReference type="Proteomes" id="UP001470230">
    <property type="component" value="Unassembled WGS sequence"/>
</dbReference>
<dbReference type="InterPro" id="IPR052394">
    <property type="entry name" value="LRR-containing"/>
</dbReference>
<evidence type="ECO:0000313" key="4">
    <source>
        <dbReference type="EMBL" id="KAK8844398.1"/>
    </source>
</evidence>
<feature type="region of interest" description="Disordered" evidence="2">
    <location>
        <begin position="639"/>
        <end position="798"/>
    </location>
</feature>
<feature type="compositionally biased region" description="Polar residues" evidence="2">
    <location>
        <begin position="691"/>
        <end position="703"/>
    </location>
</feature>
<keyword evidence="1" id="KW-0175">Coiled coil</keyword>
<evidence type="ECO:0000256" key="2">
    <source>
        <dbReference type="SAM" id="MobiDB-lite"/>
    </source>
</evidence>
<feature type="compositionally biased region" description="Basic residues" evidence="2">
    <location>
        <begin position="648"/>
        <end position="672"/>
    </location>
</feature>
<sequence>MSEGAFDGLYKAKLRDNGIEHSEDDYKRFCRQLNRSFSKGILDLSCQRIGINVLTKLTKVLRTSPHIRVFNLYGNLIRDHGVHSLLQLLMANTQVEVVDIGCNDLGNSSIPTIIEIIKSTNVKSLQLGATGAAYHNNKFSLQCLTDLINSMHGAGKIECLGLSGIKMSTREGAKRVSIADTLADYLHDDETLRSVAICDCGFSLREEDLVTAQGLLSNERLKFLDYHSNQLADPVGPNFLGQLNLMTNLSYLDIHSCNLSGKAGISLAETLKTPSNLTILDISDNYLGDEGSGAIFQVLLVNQTLTELNIACNKITEYSSEIIGNLISENKVICSLNLSQNPIGDVGAYSIADTISSNEAITKLVLSSCRMTDEGAVAITTSLAKNNTLKYLDLSDNFLTRESGYRIIDSIRPNETLFKLDVNATQIDHFVSKAIDELCIRNKQIQKETDLQPLKKQMVQLSIQRTKMPEAISRLAQLNNTREGLERDVFNTQEELDMTESTSNANILAIRKIIQSTKEMIEEEKQGMKKLEVEKVKMIEDYDKKLEEMNGNIENEKIASERMEKDAVESEQACVVEQEQAEKKIAEIQSQIDQLYEIRKQILEVMEDPEKLKVFEPPQLTISLEPTKENFFLNDEILEKADEEKKDTKKKKKGKSKKTKKSGKTSKNRKKSPKSEAPAPAQETNPKEPSQKTTARSSKNATPADTPRKDENANNNDVPNDETTNSPEVQNQVVDNAIDTSNEKEQNLDTQPNNINEEPEAENKAVKGGKKKKMTKKASTMKVPIKRPPTARRKSPKK</sequence>
<protein>
    <recommendedName>
        <fullName evidence="6">Leucine Rich Repeat family protein</fullName>
    </recommendedName>
</protein>
<dbReference type="PANTHER" id="PTHR24114:SF2">
    <property type="entry name" value="F-BOX DOMAIN-CONTAINING PROTEIN-RELATED"/>
    <property type="match status" value="1"/>
</dbReference>
<dbReference type="InterPro" id="IPR001611">
    <property type="entry name" value="Leu-rich_rpt"/>
</dbReference>
<name>A0ABR2GLB1_9EUKA</name>
<evidence type="ECO:0000313" key="3">
    <source>
        <dbReference type="EMBL" id="KAK8834718.1"/>
    </source>
</evidence>
<dbReference type="Pfam" id="PF13516">
    <property type="entry name" value="LRR_6"/>
    <property type="match status" value="5"/>
</dbReference>
<gene>
    <name evidence="4" type="ORF">M9Y10_024256</name>
    <name evidence="3" type="ORF">M9Y10_026134</name>
</gene>
<feature type="compositionally biased region" description="Basic residues" evidence="2">
    <location>
        <begin position="767"/>
        <end position="776"/>
    </location>
</feature>
<dbReference type="InterPro" id="IPR032675">
    <property type="entry name" value="LRR_dom_sf"/>
</dbReference>
<dbReference type="Gene3D" id="3.80.10.10">
    <property type="entry name" value="Ribonuclease Inhibitor"/>
    <property type="match status" value="2"/>
</dbReference>
<proteinExistence type="predicted"/>
<organism evidence="3 5">
    <name type="scientific">Tritrichomonas musculus</name>
    <dbReference type="NCBI Taxonomy" id="1915356"/>
    <lineage>
        <taxon>Eukaryota</taxon>
        <taxon>Metamonada</taxon>
        <taxon>Parabasalia</taxon>
        <taxon>Tritrichomonadida</taxon>
        <taxon>Tritrichomonadidae</taxon>
        <taxon>Tritrichomonas</taxon>
    </lineage>
</organism>
<evidence type="ECO:0000256" key="1">
    <source>
        <dbReference type="SAM" id="Coils"/>
    </source>
</evidence>
<dbReference type="EMBL" id="JAPFFF010000334">
    <property type="protein sequence ID" value="KAK8834718.1"/>
    <property type="molecule type" value="Genomic_DNA"/>
</dbReference>
<feature type="compositionally biased region" description="Basic residues" evidence="2">
    <location>
        <begin position="789"/>
        <end position="798"/>
    </location>
</feature>
<evidence type="ECO:0000313" key="5">
    <source>
        <dbReference type="Proteomes" id="UP001470230"/>
    </source>
</evidence>
<dbReference type="PANTHER" id="PTHR24114">
    <property type="entry name" value="LEUCINE RICH REPEAT FAMILY PROTEIN"/>
    <property type="match status" value="1"/>
</dbReference>
<accession>A0ABR2GLB1</accession>
<feature type="coiled-coil region" evidence="1">
    <location>
        <begin position="468"/>
        <end position="598"/>
    </location>
</feature>
<comment type="caution">
    <text evidence="3">The sequence shown here is derived from an EMBL/GenBank/DDBJ whole genome shotgun (WGS) entry which is preliminary data.</text>
</comment>
<dbReference type="SMART" id="SM00368">
    <property type="entry name" value="LRR_RI"/>
    <property type="match status" value="8"/>
</dbReference>
<reference evidence="3 5" key="1">
    <citation type="submission" date="2024-04" db="EMBL/GenBank/DDBJ databases">
        <title>Tritrichomonas musculus Genome.</title>
        <authorList>
            <person name="Alves-Ferreira E."/>
            <person name="Grigg M."/>
            <person name="Lorenzi H."/>
            <person name="Galac M."/>
        </authorList>
    </citation>
    <scope>NUCLEOTIDE SEQUENCE [LARGE SCALE GENOMIC DNA]</scope>
    <source>
        <strain evidence="3 5">EAF2021</strain>
    </source>
</reference>
<feature type="compositionally biased region" description="Polar residues" evidence="2">
    <location>
        <begin position="713"/>
        <end position="740"/>
    </location>
</feature>
<dbReference type="EMBL" id="JAPFFF010000032">
    <property type="protein sequence ID" value="KAK8844398.1"/>
    <property type="molecule type" value="Genomic_DNA"/>
</dbReference>